<comment type="caution">
    <text evidence="2">The sequence shown here is derived from an EMBL/GenBank/DDBJ whole genome shotgun (WGS) entry which is preliminary data.</text>
</comment>
<dbReference type="PANTHER" id="PTHR47617:SF1">
    <property type="entry name" value="G-PROTEIN-SIGNALING MODULATOR 3"/>
    <property type="match status" value="1"/>
</dbReference>
<evidence type="ECO:0000313" key="2">
    <source>
        <dbReference type="EMBL" id="KAJ1134650.1"/>
    </source>
</evidence>
<dbReference type="InterPro" id="IPR003109">
    <property type="entry name" value="GoLoco_motif"/>
</dbReference>
<dbReference type="SMART" id="SM00390">
    <property type="entry name" value="GoLoco"/>
    <property type="match status" value="4"/>
</dbReference>
<organism evidence="2 3">
    <name type="scientific">Pleurodeles waltl</name>
    <name type="common">Iberian ribbed newt</name>
    <dbReference type="NCBI Taxonomy" id="8319"/>
    <lineage>
        <taxon>Eukaryota</taxon>
        <taxon>Metazoa</taxon>
        <taxon>Chordata</taxon>
        <taxon>Craniata</taxon>
        <taxon>Vertebrata</taxon>
        <taxon>Euteleostomi</taxon>
        <taxon>Amphibia</taxon>
        <taxon>Batrachia</taxon>
        <taxon>Caudata</taxon>
        <taxon>Salamandroidea</taxon>
        <taxon>Salamandridae</taxon>
        <taxon>Pleurodelinae</taxon>
        <taxon>Pleurodeles</taxon>
    </lineage>
</organism>
<accession>A0AAV7Q5Y5</accession>
<feature type="compositionally biased region" description="Basic and acidic residues" evidence="1">
    <location>
        <begin position="364"/>
        <end position="378"/>
    </location>
</feature>
<dbReference type="InterPro" id="IPR011990">
    <property type="entry name" value="TPR-like_helical_dom_sf"/>
</dbReference>
<dbReference type="GO" id="GO:0050727">
    <property type="term" value="P:regulation of inflammatory response"/>
    <property type="evidence" value="ECO:0007669"/>
    <property type="project" value="InterPro"/>
</dbReference>
<keyword evidence="3" id="KW-1185">Reference proteome</keyword>
<evidence type="ECO:0008006" key="4">
    <source>
        <dbReference type="Google" id="ProtNLM"/>
    </source>
</evidence>
<feature type="region of interest" description="Disordered" evidence="1">
    <location>
        <begin position="364"/>
        <end position="408"/>
    </location>
</feature>
<evidence type="ECO:0000313" key="3">
    <source>
        <dbReference type="Proteomes" id="UP001066276"/>
    </source>
</evidence>
<feature type="region of interest" description="Disordered" evidence="1">
    <location>
        <begin position="122"/>
        <end position="144"/>
    </location>
</feature>
<protein>
    <recommendedName>
        <fullName evidence="4">G-protein-signaling modulator 3</fullName>
    </recommendedName>
</protein>
<dbReference type="Pfam" id="PF02188">
    <property type="entry name" value="GoLoco"/>
    <property type="match status" value="2"/>
</dbReference>
<reference evidence="2" key="1">
    <citation type="journal article" date="2022" name="bioRxiv">
        <title>Sequencing and chromosome-scale assembly of the giantPleurodeles waltlgenome.</title>
        <authorList>
            <person name="Brown T."/>
            <person name="Elewa A."/>
            <person name="Iarovenko S."/>
            <person name="Subramanian E."/>
            <person name="Araus A.J."/>
            <person name="Petzold A."/>
            <person name="Susuki M."/>
            <person name="Suzuki K.-i.T."/>
            <person name="Hayashi T."/>
            <person name="Toyoda A."/>
            <person name="Oliveira C."/>
            <person name="Osipova E."/>
            <person name="Leigh N.D."/>
            <person name="Simon A."/>
            <person name="Yun M.H."/>
        </authorList>
    </citation>
    <scope>NUCLEOTIDE SEQUENCE</scope>
    <source>
        <strain evidence="2">20211129_DDA</strain>
        <tissue evidence="2">Liver</tissue>
    </source>
</reference>
<proteinExistence type="predicted"/>
<dbReference type="Gene3D" id="1.25.40.10">
    <property type="entry name" value="Tetratricopeptide repeat domain"/>
    <property type="match status" value="2"/>
</dbReference>
<name>A0AAV7Q5Y5_PLEWA</name>
<dbReference type="Proteomes" id="UP001066276">
    <property type="component" value="Chromosome 6"/>
</dbReference>
<feature type="region of interest" description="Disordered" evidence="1">
    <location>
        <begin position="283"/>
        <end position="303"/>
    </location>
</feature>
<dbReference type="PANTHER" id="PTHR47617">
    <property type="entry name" value="G-PROTEIN SIGNALING MODULATOR 3"/>
    <property type="match status" value="1"/>
</dbReference>
<dbReference type="InterPro" id="IPR042888">
    <property type="entry name" value="GPSM3"/>
</dbReference>
<dbReference type="EMBL" id="JANPWB010000010">
    <property type="protein sequence ID" value="KAJ1134650.1"/>
    <property type="molecule type" value="Genomic_DNA"/>
</dbReference>
<feature type="region of interest" description="Disordered" evidence="1">
    <location>
        <begin position="219"/>
        <end position="258"/>
    </location>
</feature>
<dbReference type="PROSITE" id="PS50877">
    <property type="entry name" value="GOLOCO"/>
    <property type="match status" value="4"/>
</dbReference>
<evidence type="ECO:0000256" key="1">
    <source>
        <dbReference type="SAM" id="MobiDB-lite"/>
    </source>
</evidence>
<sequence length="470" mass="53206">MDACPIHETDITKTRCLVLFEVARLKKLVSSSDKMGTRGAAGGEVSSLEATGGRPAPDLEGSARGRIHWGEKETWRPPRGPPESCATYCERRPTMEDGAEDHTEVPGGHCQEEFSYFSISSEPEAEVARGTPSAAETQEGQMSLKEETQWNELEMLEVKSVMQSEKMDGEVPNERSSPRHMSIPDVDCTTQGSWCRYAEDALMCSSHHMVESEMVEWSEVRSDQLTPCLEEEDDPDTTRQEEEPLPPAGDHSLASQESLAMSDTETFFDQICHFQSRRMNDQRCSFRKKRRGDDRPWQSAPATPTIERKTVFFPSTVSLQTEEFFDMVAWAQAHRLNDQRADFLEPGLPVLVLTAPPPGKKVATELKKADEVSKKSEKEEEEKEKKRRFKQSRRYSTGSPGRPKQAPDEALYNMILIHQAERIEDQRSDPPIPAAAEDLFELLLRMQGARMEEQRTELPVALQQRKISLF</sequence>
<dbReference type="AlphaFoldDB" id="A0AAV7Q5Y5"/>
<dbReference type="GO" id="GO:0030695">
    <property type="term" value="F:GTPase regulator activity"/>
    <property type="evidence" value="ECO:0007669"/>
    <property type="project" value="InterPro"/>
</dbReference>
<feature type="region of interest" description="Disordered" evidence="1">
    <location>
        <begin position="32"/>
        <end position="63"/>
    </location>
</feature>
<gene>
    <name evidence="2" type="ORF">NDU88_001101</name>
</gene>